<dbReference type="VEuPathDB" id="FungiDB:PV08_10597"/>
<protein>
    <submittedName>
        <fullName evidence="6">Uncharacterized protein</fullName>
    </submittedName>
</protein>
<evidence type="ECO:0000259" key="4">
    <source>
        <dbReference type="Pfam" id="PF03033"/>
    </source>
</evidence>
<evidence type="ECO:0000256" key="1">
    <source>
        <dbReference type="ARBA" id="ARBA00022679"/>
    </source>
</evidence>
<feature type="compositionally biased region" description="Polar residues" evidence="3">
    <location>
        <begin position="55"/>
        <end position="68"/>
    </location>
</feature>
<dbReference type="InterPro" id="IPR050426">
    <property type="entry name" value="Glycosyltransferase_28"/>
</dbReference>
<organism evidence="6 7">
    <name type="scientific">Exophiala spinifera</name>
    <dbReference type="NCBI Taxonomy" id="91928"/>
    <lineage>
        <taxon>Eukaryota</taxon>
        <taxon>Fungi</taxon>
        <taxon>Dikarya</taxon>
        <taxon>Ascomycota</taxon>
        <taxon>Pezizomycotina</taxon>
        <taxon>Eurotiomycetes</taxon>
        <taxon>Chaetothyriomycetidae</taxon>
        <taxon>Chaetothyriales</taxon>
        <taxon>Herpotrichiellaceae</taxon>
        <taxon>Exophiala</taxon>
    </lineage>
</organism>
<dbReference type="OrthoDB" id="4119059at2759"/>
<dbReference type="PANTHER" id="PTHR48050">
    <property type="entry name" value="STEROL 3-BETA-GLUCOSYLTRANSFERASE"/>
    <property type="match status" value="1"/>
</dbReference>
<dbReference type="STRING" id="91928.A0A0D1ZE59"/>
<reference evidence="6 7" key="1">
    <citation type="submission" date="2015-01" db="EMBL/GenBank/DDBJ databases">
        <title>The Genome Sequence of Exophiala spinifera CBS89968.</title>
        <authorList>
            <consortium name="The Broad Institute Genomics Platform"/>
            <person name="Cuomo C."/>
            <person name="de Hoog S."/>
            <person name="Gorbushina A."/>
            <person name="Stielow B."/>
            <person name="Teixiera M."/>
            <person name="Abouelleil A."/>
            <person name="Chapman S.B."/>
            <person name="Priest M."/>
            <person name="Young S.K."/>
            <person name="Wortman J."/>
            <person name="Nusbaum C."/>
            <person name="Birren B."/>
        </authorList>
    </citation>
    <scope>NUCLEOTIDE SEQUENCE [LARGE SCALE GENOMIC DNA]</scope>
    <source>
        <strain evidence="6 7">CBS 89968</strain>
    </source>
</reference>
<sequence>MEVSGSARLTRVASYESLPPFDETGRLDLEAYAYDDINRLFSRFLTGRNKGPKTSQFFDEAKASSTLSRRSETPPPPLNVLVQLIGSRGDIQPFIALGIHLKRYYGHRVRIATHGVFQNLVERNGLLFFDIGGDPEQLMSFMVRNPGLLPSYKALRAGEIKQHRQTMYKMWKLIWRSCFENGPDGTPFVADLIIANPPSFAHIHCAERLGIPLHLMFTMPYSPSGAFPHPLTRVGSDRLNNSGMNRLSYYIVEWLVWLGLGDDLNRFRQNVLHLQAINLSRAPNQVTKLKIPHTYCWSPSLLPKPSDWGEHISVAGYFTLDDQDPSFDPPPGLCKFLESREPPIYIGFGSIVVDNPERLTELVLHAVKLAGVRALISKGWLGLGDDIQTSNENVYSISDVPHSWLFEHVSAVVHHGGAGTTAASLRAGKPSVVVPFFGDQHFWGQVVYTAGCGPKPIPFLQLTPEKLASQISAALEPVIKAKAAEVGATIKTENGCEAGARTLHNALDFDASRCQLTRDRIAVWETRGSYPVRMSALAAAALEERGHLRYSQLRLLRHGEYEMEDRPTDPLSGGAFAVLGSCQEIVEESYNLSKNIARAASSRNARTEIENVKEGVGSNQDRDDAKKSTSGRQSSSGHNNDIDGNANVPAGSKDVGSSQILKSAGHLSKAIASIPMDFCLGMARGFQNIPIAYGDKSQRSRPKVSGVLTGVTVGVKELVFGLYDGVTGVATQPIQGYKENNIGGLVAGVGKGLGGLILKPGAGICGLPGYALQGLSQEIHKAFGENVESRIALARALQGREELQSCSAIERDNIVGEWKRTRGLS</sequence>
<dbReference type="GO" id="GO:0006629">
    <property type="term" value="P:lipid metabolic process"/>
    <property type="evidence" value="ECO:0007669"/>
    <property type="project" value="UniProtKB-KW"/>
</dbReference>
<evidence type="ECO:0000313" key="7">
    <source>
        <dbReference type="Proteomes" id="UP000053328"/>
    </source>
</evidence>
<dbReference type="Pfam" id="PF03033">
    <property type="entry name" value="Glyco_transf_28"/>
    <property type="match status" value="1"/>
</dbReference>
<evidence type="ECO:0000259" key="5">
    <source>
        <dbReference type="Pfam" id="PF06722"/>
    </source>
</evidence>
<dbReference type="GeneID" id="27337680"/>
<dbReference type="Pfam" id="PF06722">
    <property type="entry name" value="EryCIII-like_C"/>
    <property type="match status" value="1"/>
</dbReference>
<feature type="domain" description="Erythromycin biosynthesis protein CIII-like C-terminal" evidence="5">
    <location>
        <begin position="386"/>
        <end position="484"/>
    </location>
</feature>
<evidence type="ECO:0000256" key="3">
    <source>
        <dbReference type="SAM" id="MobiDB-lite"/>
    </source>
</evidence>
<feature type="compositionally biased region" description="Polar residues" evidence="3">
    <location>
        <begin position="628"/>
        <end position="639"/>
    </location>
</feature>
<dbReference type="FunFam" id="3.40.50.2000:FF:000009">
    <property type="entry name" value="Sterol 3-beta-glucosyltransferase UGT80A2"/>
    <property type="match status" value="1"/>
</dbReference>
<name>A0A0D1ZE59_9EURO</name>
<accession>A0A0D1ZE59</accession>
<dbReference type="PANTHER" id="PTHR48050:SF13">
    <property type="entry name" value="STEROL 3-BETA-GLUCOSYLTRANSFERASE UGT80A2"/>
    <property type="match status" value="1"/>
</dbReference>
<feature type="domain" description="Glycosyltransferase family 28 N-terminal" evidence="4">
    <location>
        <begin position="82"/>
        <end position="222"/>
    </location>
</feature>
<dbReference type="EMBL" id="KN847499">
    <property type="protein sequence ID" value="KIW11297.1"/>
    <property type="molecule type" value="Genomic_DNA"/>
</dbReference>
<dbReference type="GO" id="GO:0016906">
    <property type="term" value="F:sterol 3-beta-glucosyltransferase activity"/>
    <property type="evidence" value="ECO:0007669"/>
    <property type="project" value="UniProtKB-ARBA"/>
</dbReference>
<dbReference type="GO" id="GO:0005975">
    <property type="term" value="P:carbohydrate metabolic process"/>
    <property type="evidence" value="ECO:0007669"/>
    <property type="project" value="InterPro"/>
</dbReference>
<dbReference type="RefSeq" id="XP_016231513.1">
    <property type="nucleotide sequence ID" value="XM_016384911.1"/>
</dbReference>
<keyword evidence="7" id="KW-1185">Reference proteome</keyword>
<dbReference type="CDD" id="cd03784">
    <property type="entry name" value="GT1_Gtf-like"/>
    <property type="match status" value="1"/>
</dbReference>
<dbReference type="InterPro" id="IPR002213">
    <property type="entry name" value="UDP_glucos_trans"/>
</dbReference>
<dbReference type="InterPro" id="IPR004276">
    <property type="entry name" value="GlycoTrans_28_N"/>
</dbReference>
<dbReference type="Proteomes" id="UP000053328">
    <property type="component" value="Unassembled WGS sequence"/>
</dbReference>
<dbReference type="InterPro" id="IPR010610">
    <property type="entry name" value="EryCIII-like_C"/>
</dbReference>
<dbReference type="SUPFAM" id="SSF53756">
    <property type="entry name" value="UDP-Glycosyltransferase/glycogen phosphorylase"/>
    <property type="match status" value="1"/>
</dbReference>
<evidence type="ECO:0000313" key="6">
    <source>
        <dbReference type="EMBL" id="KIW11297.1"/>
    </source>
</evidence>
<evidence type="ECO:0000256" key="2">
    <source>
        <dbReference type="ARBA" id="ARBA00023098"/>
    </source>
</evidence>
<keyword evidence="2" id="KW-0443">Lipid metabolism</keyword>
<keyword evidence="1" id="KW-0808">Transferase</keyword>
<feature type="region of interest" description="Disordered" evidence="3">
    <location>
        <begin position="601"/>
        <end position="655"/>
    </location>
</feature>
<proteinExistence type="predicted"/>
<feature type="region of interest" description="Disordered" evidence="3">
    <location>
        <begin position="55"/>
        <end position="74"/>
    </location>
</feature>
<dbReference type="HOGENOM" id="CLU_000537_1_1_1"/>
<dbReference type="AlphaFoldDB" id="A0A0D1ZE59"/>
<gene>
    <name evidence="6" type="ORF">PV08_10597</name>
</gene>
<dbReference type="Gene3D" id="3.40.50.2000">
    <property type="entry name" value="Glycogen Phosphorylase B"/>
    <property type="match status" value="2"/>
</dbReference>